<comment type="caution">
    <text evidence="10">The sequence shown here is derived from an EMBL/GenBank/DDBJ whole genome shotgun (WGS) entry which is preliminary data.</text>
</comment>
<comment type="similarity">
    <text evidence="2">Belongs to the SPCS1 family.</text>
</comment>
<dbReference type="PANTHER" id="PTHR13202">
    <property type="entry name" value="MICROSOMAL SIGNAL PEPTIDASE 12 KDA SUBUNIT"/>
    <property type="match status" value="1"/>
</dbReference>
<comment type="subcellular location">
    <subcellularLocation>
        <location evidence="1">Endoplasmic reticulum membrane</location>
        <topology evidence="1">Multi-pass membrane protein</topology>
    </subcellularLocation>
</comment>
<proteinExistence type="inferred from homology"/>
<dbReference type="EMBL" id="CCBN010000027">
    <property type="protein sequence ID" value="CDO57903.1"/>
    <property type="molecule type" value="Genomic_DNA"/>
</dbReference>
<dbReference type="GO" id="GO:0006465">
    <property type="term" value="P:signal peptide processing"/>
    <property type="evidence" value="ECO:0007669"/>
    <property type="project" value="InterPro"/>
</dbReference>
<keyword evidence="5" id="KW-0256">Endoplasmic reticulum</keyword>
<evidence type="ECO:0000256" key="5">
    <source>
        <dbReference type="ARBA" id="ARBA00022824"/>
    </source>
</evidence>
<feature type="transmembrane region" description="Helical" evidence="9">
    <location>
        <begin position="23"/>
        <end position="41"/>
    </location>
</feature>
<dbReference type="STRING" id="1173061.A0A0J9XK00"/>
<evidence type="ECO:0000256" key="1">
    <source>
        <dbReference type="ARBA" id="ARBA00004477"/>
    </source>
</evidence>
<gene>
    <name evidence="10" type="ORF">BN980_GECA27s00389g</name>
</gene>
<dbReference type="Pfam" id="PF06645">
    <property type="entry name" value="SPC12"/>
    <property type="match status" value="1"/>
</dbReference>
<dbReference type="PANTHER" id="PTHR13202:SF0">
    <property type="entry name" value="SIGNAL PEPTIDASE COMPLEX SUBUNIT 1"/>
    <property type="match status" value="1"/>
</dbReference>
<accession>A0A0J9XK00</accession>
<dbReference type="OrthoDB" id="263893at2759"/>
<dbReference type="InterPro" id="IPR009542">
    <property type="entry name" value="Spc1/SPCS1"/>
</dbReference>
<dbReference type="Proteomes" id="UP000242525">
    <property type="component" value="Unassembled WGS sequence"/>
</dbReference>
<protein>
    <recommendedName>
        <fullName evidence="3">Signal peptidase complex subunit 1</fullName>
    </recommendedName>
</protein>
<evidence type="ECO:0000256" key="3">
    <source>
        <dbReference type="ARBA" id="ARBA00017059"/>
    </source>
</evidence>
<keyword evidence="6 9" id="KW-1133">Transmembrane helix</keyword>
<dbReference type="AlphaFoldDB" id="A0A0J9XK00"/>
<organism evidence="10 11">
    <name type="scientific">Geotrichum candidum</name>
    <name type="common">Oospora lactis</name>
    <name type="synonym">Dipodascus geotrichum</name>
    <dbReference type="NCBI Taxonomy" id="1173061"/>
    <lineage>
        <taxon>Eukaryota</taxon>
        <taxon>Fungi</taxon>
        <taxon>Dikarya</taxon>
        <taxon>Ascomycota</taxon>
        <taxon>Saccharomycotina</taxon>
        <taxon>Dipodascomycetes</taxon>
        <taxon>Dipodascales</taxon>
        <taxon>Dipodascaceae</taxon>
        <taxon>Geotrichum</taxon>
    </lineage>
</organism>
<evidence type="ECO:0000256" key="8">
    <source>
        <dbReference type="ARBA" id="ARBA00045204"/>
    </source>
</evidence>
<name>A0A0J9XK00_GEOCN</name>
<evidence type="ECO:0000256" key="9">
    <source>
        <dbReference type="SAM" id="Phobius"/>
    </source>
</evidence>
<dbReference type="GO" id="GO:0045047">
    <property type="term" value="P:protein targeting to ER"/>
    <property type="evidence" value="ECO:0007669"/>
    <property type="project" value="TreeGrafter"/>
</dbReference>
<evidence type="ECO:0000256" key="6">
    <source>
        <dbReference type="ARBA" id="ARBA00022989"/>
    </source>
</evidence>
<evidence type="ECO:0000256" key="4">
    <source>
        <dbReference type="ARBA" id="ARBA00022692"/>
    </source>
</evidence>
<sequence>MDALQSFIDGPIDFEGQRLADKLNFNIITIGGILTVILGFLSQSILVSLYVSLGSLVAALLLIVPAWGKFNQHPVKWLEPRGLENVGEIRVDMSSVPTQSSSGGCCGSC</sequence>
<comment type="function">
    <text evidence="8">Component of the signal peptidase complex (SPC) which catalyzes the cleavage of N-terminal signal sequences from nascent proteins as they are translocated into the lumen of the endoplasmic reticulum. Dispensable for SPC enzymatic activity.</text>
</comment>
<keyword evidence="7 9" id="KW-0472">Membrane</keyword>
<evidence type="ECO:0000256" key="2">
    <source>
        <dbReference type="ARBA" id="ARBA00005245"/>
    </source>
</evidence>
<evidence type="ECO:0000313" key="11">
    <source>
        <dbReference type="Proteomes" id="UP000242525"/>
    </source>
</evidence>
<evidence type="ECO:0000256" key="7">
    <source>
        <dbReference type="ARBA" id="ARBA00023136"/>
    </source>
</evidence>
<feature type="transmembrane region" description="Helical" evidence="9">
    <location>
        <begin position="47"/>
        <end position="68"/>
    </location>
</feature>
<reference evidence="10" key="1">
    <citation type="submission" date="2014-03" db="EMBL/GenBank/DDBJ databases">
        <authorList>
            <person name="Casaregola S."/>
        </authorList>
    </citation>
    <scope>NUCLEOTIDE SEQUENCE [LARGE SCALE GENOMIC DNA]</scope>
    <source>
        <strain evidence="10">CLIB 918</strain>
    </source>
</reference>
<dbReference type="GO" id="GO:0005787">
    <property type="term" value="C:signal peptidase complex"/>
    <property type="evidence" value="ECO:0007669"/>
    <property type="project" value="InterPro"/>
</dbReference>
<keyword evidence="11" id="KW-1185">Reference proteome</keyword>
<evidence type="ECO:0000313" key="10">
    <source>
        <dbReference type="EMBL" id="CDO57903.1"/>
    </source>
</evidence>
<keyword evidence="4 9" id="KW-0812">Transmembrane</keyword>